<reference evidence="2" key="1">
    <citation type="submission" date="2015-07" db="EMBL/GenBank/DDBJ databases">
        <title>Genome Of Nitrogen-Fixing Cyanobacterium Nostoc piscinale CENA21 From Solimoes/Amazon River Floodplain Sediments And Comparative Genomics To Uncover Biosynthetic Natural Products Potential.</title>
        <authorList>
            <person name="Leao T.F."/>
            <person name="Leao P.N."/>
            <person name="Guimaraes P.I."/>
            <person name="de Melo A.G.C."/>
            <person name="Ramos R.T.J."/>
            <person name="Silva A."/>
            <person name="Fiore M.F."/>
            <person name="Schneider M.P.C."/>
        </authorList>
    </citation>
    <scope>NUCLEOTIDE SEQUENCE [LARGE SCALE GENOMIC DNA]</scope>
    <source>
        <strain evidence="2">CENA21</strain>
    </source>
</reference>
<evidence type="ECO:0000313" key="1">
    <source>
        <dbReference type="EMBL" id="ALF54049.1"/>
    </source>
</evidence>
<dbReference type="PATRIC" id="fig|224013.5.peg.3890"/>
<proteinExistence type="predicted"/>
<name>A0A0M4TLH0_9NOSO</name>
<dbReference type="GO" id="GO:0004674">
    <property type="term" value="F:protein serine/threonine kinase activity"/>
    <property type="evidence" value="ECO:0007669"/>
    <property type="project" value="UniProtKB-KW"/>
</dbReference>
<dbReference type="EMBL" id="CP012036">
    <property type="protein sequence ID" value="ALF54049.1"/>
    <property type="molecule type" value="Genomic_DNA"/>
</dbReference>
<organism evidence="1 2">
    <name type="scientific">Nostoc piscinale CENA21</name>
    <dbReference type="NCBI Taxonomy" id="224013"/>
    <lineage>
        <taxon>Bacteria</taxon>
        <taxon>Bacillati</taxon>
        <taxon>Cyanobacteriota</taxon>
        <taxon>Cyanophyceae</taxon>
        <taxon>Nostocales</taxon>
        <taxon>Nostocaceae</taxon>
        <taxon>Nostoc</taxon>
    </lineage>
</organism>
<evidence type="ECO:0000313" key="2">
    <source>
        <dbReference type="Proteomes" id="UP000062645"/>
    </source>
</evidence>
<dbReference type="AlphaFoldDB" id="A0A0M4TLH0"/>
<dbReference type="Proteomes" id="UP000062645">
    <property type="component" value="Chromosome"/>
</dbReference>
<reference evidence="1 2" key="2">
    <citation type="journal article" date="2016" name="Genome Announc.">
        <title>Draft Genome Sequence of the N2-Fixing Cyanobacterium Nostoc piscinale CENA21, Isolated from the Brazilian Amazon Floodplain.</title>
        <authorList>
            <person name="Leao T."/>
            <person name="Guimaraes P.I."/>
            <person name="de Melo A.G."/>
            <person name="Ramos R.T."/>
            <person name="Leao P.N."/>
            <person name="Silva A."/>
            <person name="Fiore M.F."/>
            <person name="Schneider M.P."/>
        </authorList>
    </citation>
    <scope>NUCLEOTIDE SEQUENCE [LARGE SCALE GENOMIC DNA]</scope>
    <source>
        <strain evidence="1 2">CENA21</strain>
    </source>
</reference>
<accession>A0A0M4TLH0</accession>
<dbReference type="InterPro" id="IPR027417">
    <property type="entry name" value="P-loop_NTPase"/>
</dbReference>
<sequence>MYATKARRRRGVILTPQGLKKLQTAKSEAEIRENNGHRYTLEVLSDRTGLSVDTIMKIFACEVGVDKQTLKHCFQAFNLVLEQSDYCFPDLPQQSQAFSTNLSLAEAEPEIPEGQVPLDSRFYVERPPIEANCYKAILQPGALIRIKAPRRMGKTSLMSRILKSATNESYHTVFLSFQLADKAIFQDLDKFLRWFCASVSLGLELQNQLTEYWDELFGSKISAKIYFEQYLLAKTISPIVLGLDDIDRLFQYPDLADDFFGLLRAWHEEAKNREIWKKLRLIVAHATEVYIPLSVNKSPFNVGLPVELQSLNQTQVKALGDRYGLNFCEQSLEKLFALVGGQPYLVRLACYYLWQHRISVEELLSTALSSDGIYREHLQQQWWNLQQNPELVRAFAQVIKSSQPVELNLQQAFKLQSMGLVNLYGNQATPSCRLYAEYFCDRLHHQPESIIS</sequence>
<protein>
    <submittedName>
        <fullName evidence="1">Serine/threonine protein kinase</fullName>
    </submittedName>
</protein>
<keyword evidence="2" id="KW-1185">Reference proteome</keyword>
<keyword evidence="1" id="KW-0808">Transferase</keyword>
<dbReference type="Gene3D" id="3.40.50.300">
    <property type="entry name" value="P-loop containing nucleotide triphosphate hydrolases"/>
    <property type="match status" value="1"/>
</dbReference>
<keyword evidence="1" id="KW-0723">Serine/threonine-protein kinase</keyword>
<dbReference type="KEGG" id="npz:ACX27_16290"/>
<dbReference type="RefSeq" id="WP_062294400.1">
    <property type="nucleotide sequence ID" value="NZ_CP012036.1"/>
</dbReference>
<gene>
    <name evidence="1" type="ORF">ACX27_16290</name>
</gene>
<dbReference type="SUPFAM" id="SSF52540">
    <property type="entry name" value="P-loop containing nucleoside triphosphate hydrolases"/>
    <property type="match status" value="1"/>
</dbReference>
<dbReference type="OrthoDB" id="5522963at2"/>
<dbReference type="Pfam" id="PF14516">
    <property type="entry name" value="AAA_35"/>
    <property type="match status" value="1"/>
</dbReference>
<dbReference type="STRING" id="224013.ACX27_16290"/>
<keyword evidence="1" id="KW-0418">Kinase</keyword>